<dbReference type="InterPro" id="IPR045079">
    <property type="entry name" value="Oxoprolinase-like"/>
</dbReference>
<evidence type="ECO:0000259" key="2">
    <source>
        <dbReference type="Pfam" id="PF05378"/>
    </source>
</evidence>
<feature type="domain" description="Hydantoinase/oxoprolinase N-terminal" evidence="2">
    <location>
        <begin position="19"/>
        <end position="196"/>
    </location>
</feature>
<dbReference type="GO" id="GO:0005829">
    <property type="term" value="C:cytosol"/>
    <property type="evidence" value="ECO:0007669"/>
    <property type="project" value="TreeGrafter"/>
</dbReference>
<evidence type="ECO:0000259" key="1">
    <source>
        <dbReference type="Pfam" id="PF01968"/>
    </source>
</evidence>
<dbReference type="SUPFAM" id="SSF53067">
    <property type="entry name" value="Actin-like ATPase domain"/>
    <property type="match status" value="1"/>
</dbReference>
<organism evidence="3 4">
    <name type="scientific">Methylobacterium aquaticum</name>
    <dbReference type="NCBI Taxonomy" id="270351"/>
    <lineage>
        <taxon>Bacteria</taxon>
        <taxon>Pseudomonadati</taxon>
        <taxon>Pseudomonadota</taxon>
        <taxon>Alphaproteobacteria</taxon>
        <taxon>Hyphomicrobiales</taxon>
        <taxon>Methylobacteriaceae</taxon>
        <taxon>Methylobacterium</taxon>
    </lineage>
</organism>
<gene>
    <name evidence="3" type="primary">hyuA</name>
    <name evidence="3" type="ORF">Maq22A_c07575</name>
</gene>
<dbReference type="KEGG" id="maqu:Maq22A_c07575"/>
<name>A0A0C6FQD0_9HYPH</name>
<dbReference type="EMBL" id="AP014704">
    <property type="protein sequence ID" value="BAQ44840.1"/>
    <property type="molecule type" value="Genomic_DNA"/>
</dbReference>
<evidence type="ECO:0000313" key="4">
    <source>
        <dbReference type="Proteomes" id="UP000061432"/>
    </source>
</evidence>
<reference evidence="3 4" key="1">
    <citation type="journal article" date="2015" name="Genome Announc.">
        <title>Complete Genome Sequence of Methylobacterium aquaticum Strain 22A, Isolated from Racomitrium japonicum Moss.</title>
        <authorList>
            <person name="Tani A."/>
            <person name="Ogura Y."/>
            <person name="Hayashi T."/>
            <person name="Kimbara K."/>
        </authorList>
    </citation>
    <scope>NUCLEOTIDE SEQUENCE [LARGE SCALE GENOMIC DNA]</scope>
    <source>
        <strain evidence="3 4">MA-22A</strain>
    </source>
</reference>
<reference evidence="4" key="2">
    <citation type="submission" date="2015-01" db="EMBL/GenBank/DDBJ databases">
        <title>Complete genome sequence of Methylobacterium aquaticum strain 22A.</title>
        <authorList>
            <person name="Tani A."/>
            <person name="Ogura Y."/>
            <person name="Hayashi T."/>
        </authorList>
    </citation>
    <scope>NUCLEOTIDE SEQUENCE [LARGE SCALE GENOMIC DNA]</scope>
    <source>
        <strain evidence="4">MA-22A</strain>
    </source>
</reference>
<sequence length="716" mass="74925">MGSAVMTGMTSGIERGGVRVAADIGGTFTDVALIHPDGRIATRKVPSTPADYAGGVVEGIRQILAAEGVPVGAVSEVLHACTVATNAILEGKGAKTGLITTAGFRDVLELRRIRVPRLYDPLYRKPPVLVPRSLRLEVDERLDFAGRVLEPLDEGSVIRAIDRLAAEAVQAVAVCLLHSYANPEHERRIGVLLRERLPDAFVSLSVDVLPEMREYERTSTTVINAYVGPAVRAYLESLVARLAAEGLPERLFMMHSAGGIVDARTVMRRPAQIVECGPAAGVLGARHRGAAAGYRDVISFDMGGTTAKASLIENGALSRTDEYEVGGGISLSSKLSKGGGYALKLPVIDISEVGAGGGSIVWIDKAGALKVGPHSAGAVPGPACYEAGGTAPTVTDANVVLGYLNPRALAGGSVPISAAASRRALGESVAEPLGLSLDEAAHGVHELVTTVMTRAVKSVSTYRGRDPRDFALLAFGGNGGIHAASLARALGITRIVVPPGAGVFSALGLLYAEVETGASVAHPRRLDAAEPHALEAAYETLEEQVLAELGETRQRLVLTRAADLRYAGQAFELTLDLDAGRDLAQAARLFSEAHRRSYGYDLPGNPIEIVTLRVTGRLPRDASAPGHGRAVATPRETRRVYFGRDLGAHDTPVIGRADLGPVPRPGPLVVEEYEGTTLVPPRCTACLDPDGNILIALGAAAAGTARNPAQRSPTHA</sequence>
<dbReference type="PATRIC" id="fig|270351.10.peg.1443"/>
<feature type="domain" description="Hydantoinase A/oxoprolinase" evidence="1">
    <location>
        <begin position="217"/>
        <end position="515"/>
    </location>
</feature>
<dbReference type="InterPro" id="IPR008040">
    <property type="entry name" value="Hydant_A_N"/>
</dbReference>
<dbReference type="Pfam" id="PF01968">
    <property type="entry name" value="Hydantoinase_A"/>
    <property type="match status" value="1"/>
</dbReference>
<dbReference type="GO" id="GO:0017168">
    <property type="term" value="F:5-oxoprolinase (ATP-hydrolyzing) activity"/>
    <property type="evidence" value="ECO:0007669"/>
    <property type="project" value="TreeGrafter"/>
</dbReference>
<protein>
    <submittedName>
        <fullName evidence="3">Hydantoinase</fullName>
    </submittedName>
</protein>
<dbReference type="Proteomes" id="UP000061432">
    <property type="component" value="Chromosome"/>
</dbReference>
<dbReference type="PANTHER" id="PTHR11365">
    <property type="entry name" value="5-OXOPROLINASE RELATED"/>
    <property type="match status" value="1"/>
</dbReference>
<dbReference type="AlphaFoldDB" id="A0A0C6FQD0"/>
<dbReference type="InterPro" id="IPR002821">
    <property type="entry name" value="Hydantoinase_A"/>
</dbReference>
<dbReference type="PANTHER" id="PTHR11365:SF23">
    <property type="entry name" value="HYPOTHETICAL 5-OXOPROLINASE (EUROFUNG)-RELATED"/>
    <property type="match status" value="1"/>
</dbReference>
<dbReference type="GO" id="GO:0006749">
    <property type="term" value="P:glutathione metabolic process"/>
    <property type="evidence" value="ECO:0007669"/>
    <property type="project" value="TreeGrafter"/>
</dbReference>
<dbReference type="InterPro" id="IPR043129">
    <property type="entry name" value="ATPase_NBD"/>
</dbReference>
<dbReference type="Pfam" id="PF05378">
    <property type="entry name" value="Hydant_A_N"/>
    <property type="match status" value="1"/>
</dbReference>
<proteinExistence type="predicted"/>
<evidence type="ECO:0000313" key="3">
    <source>
        <dbReference type="EMBL" id="BAQ44840.1"/>
    </source>
</evidence>
<accession>A0A0C6FQD0</accession>
<dbReference type="STRING" id="270351.Maq22A_c07575"/>